<feature type="region of interest" description="Disordered" evidence="1">
    <location>
        <begin position="600"/>
        <end position="621"/>
    </location>
</feature>
<gene>
    <name evidence="3" type="ORF">GCM10011374_00500</name>
</gene>
<protein>
    <recommendedName>
        <fullName evidence="2">Helicase XPB/Ssl2 N-terminal domain-containing protein</fullName>
    </recommendedName>
</protein>
<organism evidence="3 4">
    <name type="scientific">Kocuria dechangensis</name>
    <dbReference type="NCBI Taxonomy" id="1176249"/>
    <lineage>
        <taxon>Bacteria</taxon>
        <taxon>Bacillati</taxon>
        <taxon>Actinomycetota</taxon>
        <taxon>Actinomycetes</taxon>
        <taxon>Micrococcales</taxon>
        <taxon>Micrococcaceae</taxon>
        <taxon>Kocuria</taxon>
    </lineage>
</organism>
<proteinExistence type="predicted"/>
<dbReference type="EMBL" id="BMEQ01000001">
    <property type="protein sequence ID" value="GGG42052.1"/>
    <property type="molecule type" value="Genomic_DNA"/>
</dbReference>
<sequence>MVPDGLLRDLASRSPAELAALLSARSDAVRPGTASFADLAEGLVSRSGLRRALDELTRPELDAVERAVVLGMPDVPAAALLAGPPWDRLHRLALVHRDDDGLRLVPGLAEALGRYPAGLGRPHAVLAAQAARLRRGATIPGQGPSVPAGAPGYRAPADVAAWPAPVLPVLERFRSWPVGVLPDALRRGDPDADPAARPVDWLLARGALLPVDSRHVELPREVGLALRGGDPWAAGSAEPPAPRPARVPERLRDNAAAAAVEQLLRRIAALRAELRERPLTTLRAGGIGVRELRRLRAALELEPAELARLLGLCELAGLVLLDPDTSEWHPAPAPFEDAERPRQWLHVLRSWRASDVVPSAAGVPLADGSVVGVLTRGTRVPEAAPVRRALLGSHAALAARAPGGHRAEDVLALARWRRPRLARSLDRWGPGLLEEAAELGLLGVDALTAPGLAVAEGRLEDAARDVAQWLPAPVRAVLLQGDLTATAPGYLAPDVARALGQLADAEGHGPAPRHRFTEASLHRALDAGWTAAGILAWLAEHGTGPVPQPLAYLVEETGRGHGRLRITRADWVVTGEEDLLEALARSPELAGRPLRRPAPGVLVVPAGPEGTDRRRPPAARDGGLEELVAAARATGTEPALDAGPPAPPVPEAADPLLLLEVPAPRQPEPAAEDVDDLLARLTGGDAPDDLPDTPGLAETTDHGGARA</sequence>
<evidence type="ECO:0000313" key="4">
    <source>
        <dbReference type="Proteomes" id="UP000638848"/>
    </source>
</evidence>
<accession>A0A917GF29</accession>
<dbReference type="InterPro" id="IPR032830">
    <property type="entry name" value="XPB/Ssl2_N"/>
</dbReference>
<evidence type="ECO:0000256" key="1">
    <source>
        <dbReference type="SAM" id="MobiDB-lite"/>
    </source>
</evidence>
<keyword evidence="4" id="KW-1185">Reference proteome</keyword>
<reference evidence="3" key="2">
    <citation type="submission" date="2020-09" db="EMBL/GenBank/DDBJ databases">
        <authorList>
            <person name="Sun Q."/>
            <person name="Zhou Y."/>
        </authorList>
    </citation>
    <scope>NUCLEOTIDE SEQUENCE</scope>
    <source>
        <strain evidence="3">CGMCC 1.12187</strain>
    </source>
</reference>
<dbReference type="Proteomes" id="UP000638848">
    <property type="component" value="Unassembled WGS sequence"/>
</dbReference>
<dbReference type="RefSeq" id="WP_188533835.1">
    <property type="nucleotide sequence ID" value="NZ_BMEQ01000001.1"/>
</dbReference>
<feature type="region of interest" description="Disordered" evidence="1">
    <location>
        <begin position="680"/>
        <end position="707"/>
    </location>
</feature>
<evidence type="ECO:0000313" key="3">
    <source>
        <dbReference type="EMBL" id="GGG42052.1"/>
    </source>
</evidence>
<name>A0A917GF29_9MICC</name>
<comment type="caution">
    <text evidence="3">The sequence shown here is derived from an EMBL/GenBank/DDBJ whole genome shotgun (WGS) entry which is preliminary data.</text>
</comment>
<evidence type="ECO:0000259" key="2">
    <source>
        <dbReference type="Pfam" id="PF13625"/>
    </source>
</evidence>
<dbReference type="AlphaFoldDB" id="A0A917GF29"/>
<dbReference type="Pfam" id="PF13625">
    <property type="entry name" value="Helicase_C_3"/>
    <property type="match status" value="1"/>
</dbReference>
<reference evidence="3" key="1">
    <citation type="journal article" date="2014" name="Int. J. Syst. Evol. Microbiol.">
        <title>Complete genome sequence of Corynebacterium casei LMG S-19264T (=DSM 44701T), isolated from a smear-ripened cheese.</title>
        <authorList>
            <consortium name="US DOE Joint Genome Institute (JGI-PGF)"/>
            <person name="Walter F."/>
            <person name="Albersmeier A."/>
            <person name="Kalinowski J."/>
            <person name="Ruckert C."/>
        </authorList>
    </citation>
    <scope>NUCLEOTIDE SEQUENCE</scope>
    <source>
        <strain evidence="3">CGMCC 1.12187</strain>
    </source>
</reference>
<feature type="domain" description="Helicase XPB/Ssl2 N-terminal" evidence="2">
    <location>
        <begin position="477"/>
        <end position="596"/>
    </location>
</feature>